<dbReference type="InterPro" id="IPR003741">
    <property type="entry name" value="LUD_dom"/>
</dbReference>
<name>A0ABP8L3L6_9BACT</name>
<keyword evidence="1" id="KW-0813">Transport</keyword>
<evidence type="ECO:0000256" key="8">
    <source>
        <dbReference type="SAM" id="MobiDB-lite"/>
    </source>
</evidence>
<accession>A0ABP8L3L6</accession>
<dbReference type="RefSeq" id="WP_345271482.1">
    <property type="nucleotide sequence ID" value="NZ_BAABHB010000024.1"/>
</dbReference>
<keyword evidence="7" id="KW-0411">Iron-sulfur</keyword>
<evidence type="ECO:0000313" key="10">
    <source>
        <dbReference type="EMBL" id="GAA4420968.1"/>
    </source>
</evidence>
<dbReference type="InterPro" id="IPR037171">
    <property type="entry name" value="NagB/RpiA_transferase-like"/>
</dbReference>
<evidence type="ECO:0000256" key="5">
    <source>
        <dbReference type="ARBA" id="ARBA00022982"/>
    </source>
</evidence>
<dbReference type="PROSITE" id="PS00198">
    <property type="entry name" value="4FE4S_FER_1"/>
    <property type="match status" value="1"/>
</dbReference>
<evidence type="ECO:0000256" key="1">
    <source>
        <dbReference type="ARBA" id="ARBA00022448"/>
    </source>
</evidence>
<dbReference type="PROSITE" id="PS51379">
    <property type="entry name" value="4FE4S_FER_2"/>
    <property type="match status" value="1"/>
</dbReference>
<feature type="compositionally biased region" description="Polar residues" evidence="8">
    <location>
        <begin position="467"/>
        <end position="482"/>
    </location>
</feature>
<dbReference type="Gene3D" id="1.10.1060.10">
    <property type="entry name" value="Alpha-helical ferredoxin"/>
    <property type="match status" value="1"/>
</dbReference>
<comment type="caution">
    <text evidence="10">The sequence shown here is derived from an EMBL/GenBank/DDBJ whole genome shotgun (WGS) entry which is preliminary data.</text>
</comment>
<keyword evidence="4" id="KW-0677">Repeat</keyword>
<dbReference type="EMBL" id="BAABHB010000024">
    <property type="protein sequence ID" value="GAA4420968.1"/>
    <property type="molecule type" value="Genomic_DNA"/>
</dbReference>
<gene>
    <name evidence="10" type="ORF">GCM10023187_56550</name>
</gene>
<dbReference type="Proteomes" id="UP001500936">
    <property type="component" value="Unassembled WGS sequence"/>
</dbReference>
<organism evidence="10 11">
    <name type="scientific">Nibrella viscosa</name>
    <dbReference type="NCBI Taxonomy" id="1084524"/>
    <lineage>
        <taxon>Bacteria</taxon>
        <taxon>Pseudomonadati</taxon>
        <taxon>Bacteroidota</taxon>
        <taxon>Cytophagia</taxon>
        <taxon>Cytophagales</taxon>
        <taxon>Spirosomataceae</taxon>
        <taxon>Nibrella</taxon>
    </lineage>
</organism>
<dbReference type="SUPFAM" id="SSF100950">
    <property type="entry name" value="NagB/RpiA/CoA transferase-like"/>
    <property type="match status" value="1"/>
</dbReference>
<feature type="domain" description="4Fe-4S ferredoxin-type" evidence="9">
    <location>
        <begin position="296"/>
        <end position="318"/>
    </location>
</feature>
<protein>
    <submittedName>
        <fullName evidence="10">Lactate utilization protein B</fullName>
    </submittedName>
</protein>
<evidence type="ECO:0000256" key="7">
    <source>
        <dbReference type="ARBA" id="ARBA00023014"/>
    </source>
</evidence>
<dbReference type="Pfam" id="PF13183">
    <property type="entry name" value="Fer4_8"/>
    <property type="match status" value="1"/>
</dbReference>
<evidence type="ECO:0000313" key="11">
    <source>
        <dbReference type="Proteomes" id="UP001500936"/>
    </source>
</evidence>
<dbReference type="Gene3D" id="3.40.50.10420">
    <property type="entry name" value="NagB/RpiA/CoA transferase-like"/>
    <property type="match status" value="1"/>
</dbReference>
<keyword evidence="3" id="KW-0479">Metal-binding</keyword>
<proteinExistence type="predicted"/>
<dbReference type="InterPro" id="IPR024185">
    <property type="entry name" value="FTHF_cligase-like_sf"/>
</dbReference>
<dbReference type="Pfam" id="PF02589">
    <property type="entry name" value="LUD_dom"/>
    <property type="match status" value="1"/>
</dbReference>
<dbReference type="InterPro" id="IPR004452">
    <property type="entry name" value="LutB/LldF"/>
</dbReference>
<dbReference type="InterPro" id="IPR017896">
    <property type="entry name" value="4Fe4S_Fe-S-bd"/>
</dbReference>
<keyword evidence="2" id="KW-0004">4Fe-4S</keyword>
<dbReference type="InterPro" id="IPR009051">
    <property type="entry name" value="Helical_ferredxn"/>
</dbReference>
<dbReference type="PANTHER" id="PTHR47153">
    <property type="entry name" value="LACTATE UTILIZATION PROTEIN B"/>
    <property type="match status" value="1"/>
</dbReference>
<feature type="region of interest" description="Disordered" evidence="8">
    <location>
        <begin position="436"/>
        <end position="482"/>
    </location>
</feature>
<evidence type="ECO:0000256" key="4">
    <source>
        <dbReference type="ARBA" id="ARBA00022737"/>
    </source>
</evidence>
<dbReference type="SUPFAM" id="SSF46548">
    <property type="entry name" value="alpha-helical ferredoxin"/>
    <property type="match status" value="1"/>
</dbReference>
<evidence type="ECO:0000256" key="3">
    <source>
        <dbReference type="ARBA" id="ARBA00022723"/>
    </source>
</evidence>
<reference evidence="11" key="1">
    <citation type="journal article" date="2019" name="Int. J. Syst. Evol. Microbiol.">
        <title>The Global Catalogue of Microorganisms (GCM) 10K type strain sequencing project: providing services to taxonomists for standard genome sequencing and annotation.</title>
        <authorList>
            <consortium name="The Broad Institute Genomics Platform"/>
            <consortium name="The Broad Institute Genome Sequencing Center for Infectious Disease"/>
            <person name="Wu L."/>
            <person name="Ma J."/>
        </authorList>
    </citation>
    <scope>NUCLEOTIDE SEQUENCE [LARGE SCALE GENOMIC DNA]</scope>
    <source>
        <strain evidence="11">JCM 17925</strain>
    </source>
</reference>
<evidence type="ECO:0000256" key="2">
    <source>
        <dbReference type="ARBA" id="ARBA00022485"/>
    </source>
</evidence>
<dbReference type="InterPro" id="IPR017900">
    <property type="entry name" value="4Fe4S_Fe_S_CS"/>
</dbReference>
<evidence type="ECO:0000256" key="6">
    <source>
        <dbReference type="ARBA" id="ARBA00023004"/>
    </source>
</evidence>
<dbReference type="PANTHER" id="PTHR47153:SF2">
    <property type="entry name" value="LACTATE UTILIZATION PROTEIN B"/>
    <property type="match status" value="1"/>
</dbReference>
<keyword evidence="6" id="KW-0408">Iron</keyword>
<keyword evidence="11" id="KW-1185">Reference proteome</keyword>
<evidence type="ECO:0000259" key="9">
    <source>
        <dbReference type="PROSITE" id="PS51379"/>
    </source>
</evidence>
<keyword evidence="5" id="KW-0249">Electron transport</keyword>
<sequence>MKTMTKDHPTLAEEFIRDEERTDWHDGALWWIRQKRDMAAKQIPEWEALRDTASRIKSNVLSNLHDYLLEFEANLIKNGIKVHWAADAEEHNQIVYSILKEKEITQLVKSKSMLTEECHLNEYLIERGVDVINSDLGEYIQQLDNEPPSHIVLPCIHKRKEEIGEIFHEHIGTPKGESDPTTLTRFARRHLRNVFITRRAALTGVNFAVAETGEYVVCTNEGNADMGAHLSDVQIASMGIEKIIPQKQHLGIFLRLLARSGTGQPITIYSSHFKKPRNGQEMHLILVDFGRTRQLGRPDFRDSLKCIRCGACMNTCPVYRKSGGLSYHNTVAGPIGAILAPNLDMQKHADLPFASTLCGSCSNVCPVKIPIHEQLYKWRQVIVKEGYAANTKVLGMKAMAWTLSSPASYLTAGKAARWVLNNIPFAINNKLNPWYRQRDMPGSPKESFGEWYAKNQPTEPINHRNGGPSTTEPINQSTSQPQ</sequence>